<dbReference type="GO" id="GO:0004803">
    <property type="term" value="F:transposase activity"/>
    <property type="evidence" value="ECO:0007669"/>
    <property type="project" value="InterPro"/>
</dbReference>
<accession>A0A0F9ATR9</accession>
<dbReference type="PANTHER" id="PTHR33055:SF3">
    <property type="entry name" value="PUTATIVE TRANSPOSASE FOR IS117-RELATED"/>
    <property type="match status" value="1"/>
</dbReference>
<evidence type="ECO:0000256" key="1">
    <source>
        <dbReference type="SAM" id="Coils"/>
    </source>
</evidence>
<dbReference type="AlphaFoldDB" id="A0A0F9ATR9"/>
<gene>
    <name evidence="4" type="ORF">LCGC14_2530250</name>
</gene>
<feature type="domain" description="Transposase IS116/IS110/IS902 C-terminal" evidence="3">
    <location>
        <begin position="210"/>
        <end position="294"/>
    </location>
</feature>
<dbReference type="InterPro" id="IPR003346">
    <property type="entry name" value="Transposase_20"/>
</dbReference>
<feature type="coiled-coil region" evidence="1">
    <location>
        <begin position="174"/>
        <end position="215"/>
    </location>
</feature>
<evidence type="ECO:0000313" key="4">
    <source>
        <dbReference type="EMBL" id="KKL12989.1"/>
    </source>
</evidence>
<dbReference type="Pfam" id="PF02371">
    <property type="entry name" value="Transposase_20"/>
    <property type="match status" value="1"/>
</dbReference>
<proteinExistence type="predicted"/>
<organism evidence="4">
    <name type="scientific">marine sediment metagenome</name>
    <dbReference type="NCBI Taxonomy" id="412755"/>
    <lineage>
        <taxon>unclassified sequences</taxon>
        <taxon>metagenomes</taxon>
        <taxon>ecological metagenomes</taxon>
    </lineage>
</organism>
<name>A0A0F9ATR9_9ZZZZ</name>
<dbReference type="InterPro" id="IPR002525">
    <property type="entry name" value="Transp_IS110-like_N"/>
</dbReference>
<comment type="caution">
    <text evidence="4">The sequence shown here is derived from an EMBL/GenBank/DDBJ whole genome shotgun (WGS) entry which is preliminary data.</text>
</comment>
<dbReference type="GO" id="GO:0006313">
    <property type="term" value="P:DNA transposition"/>
    <property type="evidence" value="ECO:0007669"/>
    <property type="project" value="InterPro"/>
</dbReference>
<reference evidence="4" key="1">
    <citation type="journal article" date="2015" name="Nature">
        <title>Complex archaea that bridge the gap between prokaryotes and eukaryotes.</title>
        <authorList>
            <person name="Spang A."/>
            <person name="Saw J.H."/>
            <person name="Jorgensen S.L."/>
            <person name="Zaremba-Niedzwiedzka K."/>
            <person name="Martijn J."/>
            <person name="Lind A.E."/>
            <person name="van Eijk R."/>
            <person name="Schleper C."/>
            <person name="Guy L."/>
            <person name="Ettema T.J."/>
        </authorList>
    </citation>
    <scope>NUCLEOTIDE SEQUENCE</scope>
</reference>
<sequence>MEKRLKQSLGIDVSKSSLSLSLGFLDDKLEKEFMSHPDIPNDELGYRTLLKWLKKSVDNSVELLVVMEATGVYHQGIAHYLYGKGYCVSVMQSGRVKRYAQSLDQRSKTDALDSKMLSMLGLERSIRLWQPPNEELQHLKGLSRERCSLLKDKGSENNRQGAISSSVYSNAKALKRHKNRLKLLNEQIAIIEEEMKELISKNDELQRKVDLLTSIPGISFISAATVIGETLGFESIANGKQLASYAGYDIVLRESGNFKGKTRISKRGNSHIRAALHMPSMTCVRCNPTLKQFYNRLKPKKAKPLVALIAVQRKLLILMFTLWKNEEVYDAKFEIKKQQKHDALAARDNSLINQPVS</sequence>
<dbReference type="NCBIfam" id="NF033542">
    <property type="entry name" value="transpos_IS110"/>
    <property type="match status" value="1"/>
</dbReference>
<keyword evidence="1" id="KW-0175">Coiled coil</keyword>
<dbReference type="InterPro" id="IPR047650">
    <property type="entry name" value="Transpos_IS110"/>
</dbReference>
<dbReference type="PANTHER" id="PTHR33055">
    <property type="entry name" value="TRANSPOSASE FOR INSERTION SEQUENCE ELEMENT IS1111A"/>
    <property type="match status" value="1"/>
</dbReference>
<protein>
    <submittedName>
        <fullName evidence="4">Uncharacterized protein</fullName>
    </submittedName>
</protein>
<feature type="domain" description="Transposase IS110-like N-terminal" evidence="2">
    <location>
        <begin position="9"/>
        <end position="159"/>
    </location>
</feature>
<evidence type="ECO:0000259" key="2">
    <source>
        <dbReference type="Pfam" id="PF01548"/>
    </source>
</evidence>
<evidence type="ECO:0000259" key="3">
    <source>
        <dbReference type="Pfam" id="PF02371"/>
    </source>
</evidence>
<dbReference type="GO" id="GO:0003677">
    <property type="term" value="F:DNA binding"/>
    <property type="evidence" value="ECO:0007669"/>
    <property type="project" value="InterPro"/>
</dbReference>
<dbReference type="EMBL" id="LAZR01041042">
    <property type="protein sequence ID" value="KKL12989.1"/>
    <property type="molecule type" value="Genomic_DNA"/>
</dbReference>
<dbReference type="Pfam" id="PF01548">
    <property type="entry name" value="DEDD_Tnp_IS110"/>
    <property type="match status" value="1"/>
</dbReference>